<dbReference type="PANTHER" id="PTHR21599:SF0">
    <property type="entry name" value="GLYCERATE KINASE"/>
    <property type="match status" value="1"/>
</dbReference>
<evidence type="ECO:0000256" key="1">
    <source>
        <dbReference type="ARBA" id="ARBA00006284"/>
    </source>
</evidence>
<organism evidence="5 6">
    <name type="scientific">Selenomonas montiformis</name>
    <dbReference type="NCBI Taxonomy" id="2652285"/>
    <lineage>
        <taxon>Bacteria</taxon>
        <taxon>Bacillati</taxon>
        <taxon>Bacillota</taxon>
        <taxon>Negativicutes</taxon>
        <taxon>Selenomonadales</taxon>
        <taxon>Selenomonadaceae</taxon>
        <taxon>Selenomonas</taxon>
    </lineage>
</organism>
<reference evidence="5 6" key="1">
    <citation type="submission" date="2019-08" db="EMBL/GenBank/DDBJ databases">
        <title>In-depth cultivation of the pig gut microbiome towards novel bacterial diversity and tailored functional studies.</title>
        <authorList>
            <person name="Wylensek D."/>
            <person name="Hitch T.C.A."/>
            <person name="Clavel T."/>
        </authorList>
    </citation>
    <scope>NUCLEOTIDE SEQUENCE [LARGE SCALE GENOMIC DNA]</scope>
    <source>
        <strain evidence="6">WCA-380-WT-3B3</strain>
    </source>
</reference>
<dbReference type="EMBL" id="VUNL01000005">
    <property type="protein sequence ID" value="MSV24621.1"/>
    <property type="molecule type" value="Genomic_DNA"/>
</dbReference>
<evidence type="ECO:0000313" key="6">
    <source>
        <dbReference type="Proteomes" id="UP000430222"/>
    </source>
</evidence>
<dbReference type="PANTHER" id="PTHR21599">
    <property type="entry name" value="GLYCERATE KINASE"/>
    <property type="match status" value="1"/>
</dbReference>
<gene>
    <name evidence="5" type="ORF">FYJ78_05345</name>
</gene>
<keyword evidence="2 4" id="KW-0808">Transferase</keyword>
<comment type="caution">
    <text evidence="5">The sequence shown here is derived from an EMBL/GenBank/DDBJ whole genome shotgun (WGS) entry which is preliminary data.</text>
</comment>
<sequence>MKLKHIVIAVDSFKGSLSSMEAGKTAAEACRKLIPSARIDIFPLADGGEGTVDALTDGLHGQIIPTTVTGPLQKPVKSRYGLLPDSHTAVIEMADAAGLTMVPPTQRNPLNTTTYGLGELILQAISDGCRDFIIGIGGSATNDCGLGMLTALGWRFRKADGSAAGICGRDLADIAAIDGSGADPRLKTCRFRIACDVTNPLCGPDGCSAVFGPQKGATPEIVAAMDQSIRHFAELAEAAQKKHGIKHPGAGAAGGLGFAFHTFLGGELVPGSRLCLEAIGVRDALKDADLLITGEGRMDRQTAMGKGPAGIAALAHQLRPGIRTVAVCGCALPDAEAVNEHGIDAYFPILHLPMRAEEAMEEKTARQNLRQTVTQLIRLLRD</sequence>
<dbReference type="NCBIfam" id="TIGR00045">
    <property type="entry name" value="glycerate kinase"/>
    <property type="match status" value="1"/>
</dbReference>
<dbReference type="Gene3D" id="3.90.1510.10">
    <property type="entry name" value="Glycerate kinase, domain 2"/>
    <property type="match status" value="1"/>
</dbReference>
<keyword evidence="6" id="KW-1185">Reference proteome</keyword>
<dbReference type="InterPro" id="IPR036129">
    <property type="entry name" value="Glycerate_kinase_sf"/>
</dbReference>
<dbReference type="Pfam" id="PF02595">
    <property type="entry name" value="Gly_kinase"/>
    <property type="match status" value="1"/>
</dbReference>
<dbReference type="InterPro" id="IPR004381">
    <property type="entry name" value="Glycerate_kinase"/>
</dbReference>
<proteinExistence type="inferred from homology"/>
<dbReference type="InterPro" id="IPR018193">
    <property type="entry name" value="Glyc_kinase_flavodox-like_fold"/>
</dbReference>
<dbReference type="InterPro" id="IPR018197">
    <property type="entry name" value="Glycerate_kinase_RE-like"/>
</dbReference>
<dbReference type="Gene3D" id="3.40.50.10350">
    <property type="entry name" value="Glycerate kinase, domain 1"/>
    <property type="match status" value="1"/>
</dbReference>
<name>A0A6I2UY82_9FIRM</name>
<dbReference type="GO" id="GO:0031388">
    <property type="term" value="P:organic acid phosphorylation"/>
    <property type="evidence" value="ECO:0007669"/>
    <property type="project" value="UniProtKB-UniRule"/>
</dbReference>
<evidence type="ECO:0000256" key="3">
    <source>
        <dbReference type="ARBA" id="ARBA00022777"/>
    </source>
</evidence>
<keyword evidence="3 4" id="KW-0418">Kinase</keyword>
<dbReference type="SUPFAM" id="SSF110738">
    <property type="entry name" value="Glycerate kinase I"/>
    <property type="match status" value="1"/>
</dbReference>
<comment type="similarity">
    <text evidence="1 4">Belongs to the glycerate kinase type-1 family.</text>
</comment>
<evidence type="ECO:0000256" key="4">
    <source>
        <dbReference type="PIRNR" id="PIRNR006078"/>
    </source>
</evidence>
<dbReference type="GO" id="GO:0008887">
    <property type="term" value="F:glycerate kinase activity"/>
    <property type="evidence" value="ECO:0007669"/>
    <property type="project" value="UniProtKB-UniRule"/>
</dbReference>
<dbReference type="RefSeq" id="WP_154620396.1">
    <property type="nucleotide sequence ID" value="NZ_VUNL01000005.1"/>
</dbReference>
<evidence type="ECO:0000256" key="2">
    <source>
        <dbReference type="ARBA" id="ARBA00022679"/>
    </source>
</evidence>
<dbReference type="Proteomes" id="UP000430222">
    <property type="component" value="Unassembled WGS sequence"/>
</dbReference>
<protein>
    <submittedName>
        <fullName evidence="5">Glycerate kinase</fullName>
    </submittedName>
</protein>
<evidence type="ECO:0000313" key="5">
    <source>
        <dbReference type="EMBL" id="MSV24621.1"/>
    </source>
</evidence>
<dbReference type="PIRSF" id="PIRSF006078">
    <property type="entry name" value="GlxK"/>
    <property type="match status" value="1"/>
</dbReference>
<dbReference type="AlphaFoldDB" id="A0A6I2UY82"/>
<accession>A0A6I2UY82</accession>